<accession>A0AAE5IPE9</accession>
<reference evidence="1 2" key="1">
    <citation type="journal article" date="2016" name="Genome Biol. Evol.">
        <title>Pangenome and Phylogenomic Analysis of the Pathogenic Actinobacterium Rhodococcus equi.</title>
        <authorList>
            <person name="Anastasi E."/>
            <person name="MacArthur I."/>
            <person name="Scortti M."/>
            <person name="Alvarez S."/>
            <person name="Giguere S."/>
            <person name="Vazquez-Boland J.A."/>
        </authorList>
    </citation>
    <scope>NUCLEOTIDE SEQUENCE [LARGE SCALE GENOMIC DNA]</scope>
    <source>
        <strain evidence="1 2">PAM1271</strain>
    </source>
</reference>
<comment type="caution">
    <text evidence="1">The sequence shown here is derived from an EMBL/GenBank/DDBJ whole genome shotgun (WGS) entry which is preliminary data.</text>
</comment>
<proteinExistence type="predicted"/>
<evidence type="ECO:0000313" key="2">
    <source>
        <dbReference type="Proteomes" id="UP000193518"/>
    </source>
</evidence>
<dbReference type="InterPro" id="IPR011044">
    <property type="entry name" value="Quino_amine_DH_bsu"/>
</dbReference>
<gene>
    <name evidence="1" type="ORF">A5N68_24130</name>
</gene>
<evidence type="ECO:0000313" key="1">
    <source>
        <dbReference type="EMBL" id="ORM17477.1"/>
    </source>
</evidence>
<name>A0AAE5IPE9_RHOHA</name>
<sequence>MPGNAEVGSTTARARYSGRMLNSVDVIDVLDPMPRLVPVGDAAGRLVQWRDGAVHLLDDRLSEIARRDLALADDVCVLAASSLDRIVLDFAGGLAIAGDEVITLPGLRADAAAFLGHLLVVAVPDGQRHRLLALDPATGDLLHEQDVDAPDARAFLHPHPTGDTAVLELAMGQDGVLAYRVDVDGMRVHLTEILAGEDPVIAGFSPSGTGLLVTPYPSDPETVRILGWPSLNEIAQLDASDVGAAYGFGLAGCWIDDELVAVYATEDSLIVTDSHFDSVERVALPIDFREEGEIESLTRLTSSDIAVGAWTPAGRLTLIARIIDGKRTE</sequence>
<dbReference type="Proteomes" id="UP000193518">
    <property type="component" value="Unassembled WGS sequence"/>
</dbReference>
<dbReference type="EMBL" id="LWIC01000023">
    <property type="protein sequence ID" value="ORM17477.1"/>
    <property type="molecule type" value="Genomic_DNA"/>
</dbReference>
<protein>
    <submittedName>
        <fullName evidence="1">Uncharacterized protein</fullName>
    </submittedName>
</protein>
<dbReference type="SUPFAM" id="SSF50969">
    <property type="entry name" value="YVTN repeat-like/Quinoprotein amine dehydrogenase"/>
    <property type="match status" value="1"/>
</dbReference>
<dbReference type="AlphaFoldDB" id="A0AAE5IPE9"/>
<organism evidence="1 2">
    <name type="scientific">Rhodococcus hoagii</name>
    <name type="common">Corynebacterium equii</name>
    <dbReference type="NCBI Taxonomy" id="43767"/>
    <lineage>
        <taxon>Bacteria</taxon>
        <taxon>Bacillati</taxon>
        <taxon>Actinomycetota</taxon>
        <taxon>Actinomycetes</taxon>
        <taxon>Mycobacteriales</taxon>
        <taxon>Nocardiaceae</taxon>
        <taxon>Prescottella</taxon>
    </lineage>
</organism>